<dbReference type="OrthoDB" id="306304at2759"/>
<evidence type="ECO:0000256" key="6">
    <source>
        <dbReference type="ARBA" id="ARBA00023054"/>
    </source>
</evidence>
<proteinExistence type="inferred from homology"/>
<dbReference type="Pfam" id="PF05743">
    <property type="entry name" value="UEV"/>
    <property type="match status" value="1"/>
</dbReference>
<dbReference type="AlphaFoldDB" id="A0A3M7QQD3"/>
<dbReference type="PANTHER" id="PTHR23306:SF3">
    <property type="entry name" value="TUMOR SUPPRESSOR PROTEIN 101"/>
    <property type="match status" value="1"/>
</dbReference>
<dbReference type="PANTHER" id="PTHR23306">
    <property type="entry name" value="TUMOR SUSCEPTIBILITY GENE 101 PROTEIN-RELATED"/>
    <property type="match status" value="1"/>
</dbReference>
<keyword evidence="5 7" id="KW-0653">Protein transport</keyword>
<dbReference type="Gene3D" id="3.10.110.10">
    <property type="entry name" value="Ubiquitin Conjugating Enzyme"/>
    <property type="match status" value="1"/>
</dbReference>
<dbReference type="EMBL" id="REGN01005481">
    <property type="protein sequence ID" value="RNA13185.1"/>
    <property type="molecule type" value="Genomic_DNA"/>
</dbReference>
<comment type="similarity">
    <text evidence="2">Belongs to the ubiquitin-conjugating enzyme family. UEV subfamily.</text>
</comment>
<dbReference type="GO" id="GO:0000813">
    <property type="term" value="C:ESCRT I complex"/>
    <property type="evidence" value="ECO:0007669"/>
    <property type="project" value="TreeGrafter"/>
</dbReference>
<evidence type="ECO:0000256" key="9">
    <source>
        <dbReference type="SAM" id="MobiDB-lite"/>
    </source>
</evidence>
<dbReference type="InterPro" id="IPR052070">
    <property type="entry name" value="ESCRT-I_UEV_domain"/>
</dbReference>
<dbReference type="GO" id="GO:0015031">
    <property type="term" value="P:protein transport"/>
    <property type="evidence" value="ECO:0007669"/>
    <property type="project" value="UniProtKB-UniRule"/>
</dbReference>
<feature type="domain" description="SB" evidence="10">
    <location>
        <begin position="336"/>
        <end position="402"/>
    </location>
</feature>
<evidence type="ECO:0000256" key="5">
    <source>
        <dbReference type="ARBA" id="ARBA00022927"/>
    </source>
</evidence>
<feature type="domain" description="UEV" evidence="11">
    <location>
        <begin position="4"/>
        <end position="147"/>
    </location>
</feature>
<dbReference type="InterPro" id="IPR008883">
    <property type="entry name" value="UEV_N"/>
</dbReference>
<keyword evidence="3 7" id="KW-0813">Transport</keyword>
<sequence>MTSNERILNDLLYKCSYKYKDCTKRDIMGALTYFKDLSPKTDKYVYPTGIVKELVCLLGTIPVNFRSSVYNIPVQIYLNDTHPYEAPIAYVRPTAEMSVNVCETVDASGRIRLPCLTEWNHQNSDLYMLLNLMAIKFSEQTPLFSKPVRSTAIASASTGAINSHGMSTPPYPSDPRSPFSHTPPYPTASVMSYPTPYPASNNPYYPMPTAQAYNPMKSVSNPNMNQATARVSYPDDTIKPEHYRMSLISAVQDKIRAKFKDVYEEKAAEMDSLKRVNSDLESSESALNALITEAENECLNIEHLSAELRTDELNESLKLIRHRDSTSVEDAVVTPGPLYRQMVQLYAEEMAIQDLLYFLSQGVIHKSVDLDNFLKQVRLLSRKQFYLRATLNKARQQAALPL</sequence>
<evidence type="ECO:0000256" key="2">
    <source>
        <dbReference type="ARBA" id="ARBA00009594"/>
    </source>
</evidence>
<evidence type="ECO:0000259" key="10">
    <source>
        <dbReference type="PROSITE" id="PS51312"/>
    </source>
</evidence>
<dbReference type="STRING" id="10195.A0A3M7QQD3"/>
<feature type="region of interest" description="Disordered" evidence="9">
    <location>
        <begin position="159"/>
        <end position="183"/>
    </location>
</feature>
<name>A0A3M7QQD3_BRAPC</name>
<keyword evidence="6 8" id="KW-0175">Coiled coil</keyword>
<gene>
    <name evidence="12" type="ORF">BpHYR1_009340</name>
</gene>
<evidence type="ECO:0000256" key="3">
    <source>
        <dbReference type="ARBA" id="ARBA00022448"/>
    </source>
</evidence>
<evidence type="ECO:0000256" key="1">
    <source>
        <dbReference type="ARBA" id="ARBA00004177"/>
    </source>
</evidence>
<protein>
    <submittedName>
        <fullName evidence="12">Tumor susceptibility protein 101-like</fullName>
    </submittedName>
</protein>
<reference evidence="12 13" key="1">
    <citation type="journal article" date="2018" name="Sci. Rep.">
        <title>Genomic signatures of local adaptation to the degree of environmental predictability in rotifers.</title>
        <authorList>
            <person name="Franch-Gras L."/>
            <person name="Hahn C."/>
            <person name="Garcia-Roger E.M."/>
            <person name="Carmona M.J."/>
            <person name="Serra M."/>
            <person name="Gomez A."/>
        </authorList>
    </citation>
    <scope>NUCLEOTIDE SEQUENCE [LARGE SCALE GENOMIC DNA]</scope>
    <source>
        <strain evidence="12">HYR1</strain>
    </source>
</reference>
<dbReference type="GO" id="GO:0043130">
    <property type="term" value="F:ubiquitin binding"/>
    <property type="evidence" value="ECO:0007669"/>
    <property type="project" value="TreeGrafter"/>
</dbReference>
<feature type="compositionally biased region" description="Pro residues" evidence="9">
    <location>
        <begin position="169"/>
        <end position="183"/>
    </location>
</feature>
<dbReference type="SUPFAM" id="SSF54495">
    <property type="entry name" value="UBC-like"/>
    <property type="match status" value="1"/>
</dbReference>
<dbReference type="Gene3D" id="6.10.140.820">
    <property type="match status" value="1"/>
</dbReference>
<evidence type="ECO:0000256" key="7">
    <source>
        <dbReference type="PROSITE-ProRule" id="PRU00644"/>
    </source>
</evidence>
<organism evidence="12 13">
    <name type="scientific">Brachionus plicatilis</name>
    <name type="common">Marine rotifer</name>
    <name type="synonym">Brachionus muelleri</name>
    <dbReference type="NCBI Taxonomy" id="10195"/>
    <lineage>
        <taxon>Eukaryota</taxon>
        <taxon>Metazoa</taxon>
        <taxon>Spiralia</taxon>
        <taxon>Gnathifera</taxon>
        <taxon>Rotifera</taxon>
        <taxon>Eurotatoria</taxon>
        <taxon>Monogononta</taxon>
        <taxon>Pseudotrocha</taxon>
        <taxon>Ploima</taxon>
        <taxon>Brachionidae</taxon>
        <taxon>Brachionus</taxon>
    </lineage>
</organism>
<dbReference type="PROSITE" id="PS51312">
    <property type="entry name" value="SB"/>
    <property type="match status" value="1"/>
</dbReference>
<keyword evidence="4" id="KW-0967">Endosome</keyword>
<dbReference type="CDD" id="cd11685">
    <property type="entry name" value="UEV_TSG101-like"/>
    <property type="match status" value="1"/>
</dbReference>
<comment type="caution">
    <text evidence="12">The sequence shown here is derived from an EMBL/GenBank/DDBJ whole genome shotgun (WGS) entry which is preliminary data.</text>
</comment>
<evidence type="ECO:0000256" key="8">
    <source>
        <dbReference type="SAM" id="Coils"/>
    </source>
</evidence>
<dbReference type="PROSITE" id="PS51322">
    <property type="entry name" value="UEV"/>
    <property type="match status" value="1"/>
</dbReference>
<dbReference type="InterPro" id="IPR017916">
    <property type="entry name" value="SB_dom"/>
</dbReference>
<dbReference type="Gene3D" id="6.10.250.370">
    <property type="match status" value="1"/>
</dbReference>
<keyword evidence="13" id="KW-1185">Reference proteome</keyword>
<comment type="subcellular location">
    <subcellularLocation>
        <location evidence="1">Endosome</location>
    </subcellularLocation>
</comment>
<feature type="coiled-coil region" evidence="8">
    <location>
        <begin position="263"/>
        <end position="297"/>
    </location>
</feature>
<evidence type="ECO:0000313" key="13">
    <source>
        <dbReference type="Proteomes" id="UP000276133"/>
    </source>
</evidence>
<dbReference type="SUPFAM" id="SSF140111">
    <property type="entry name" value="Endosomal sorting complex assembly domain"/>
    <property type="match status" value="1"/>
</dbReference>
<dbReference type="Proteomes" id="UP000276133">
    <property type="component" value="Unassembled WGS sequence"/>
</dbReference>
<evidence type="ECO:0000313" key="12">
    <source>
        <dbReference type="EMBL" id="RNA13185.1"/>
    </source>
</evidence>
<dbReference type="GO" id="GO:0008333">
    <property type="term" value="P:endosome to lysosome transport"/>
    <property type="evidence" value="ECO:0007669"/>
    <property type="project" value="TreeGrafter"/>
</dbReference>
<dbReference type="InterPro" id="IPR037202">
    <property type="entry name" value="ESCRT_assembly_dom"/>
</dbReference>
<evidence type="ECO:0000259" key="11">
    <source>
        <dbReference type="PROSITE" id="PS51322"/>
    </source>
</evidence>
<accession>A0A3M7QQD3</accession>
<evidence type="ECO:0000256" key="4">
    <source>
        <dbReference type="ARBA" id="ARBA00022753"/>
    </source>
</evidence>
<dbReference type="Pfam" id="PF09454">
    <property type="entry name" value="Vps23_core"/>
    <property type="match status" value="1"/>
</dbReference>
<dbReference type="InterPro" id="IPR016135">
    <property type="entry name" value="UBQ-conjugating_enzyme/RWD"/>
</dbReference>